<sequence>MFDADPEMINSMEAMCFSVTGRYTDEDGHQYIYEDRRRAATPHSPAPSMVQGLQAATPTASSCEPSSYGFARWTPICTPETMAAMSAGVYEARAKTLKTLGGVKAEYTRCDPDTFAKGITYDVKCLYAAFPNLALVVDCAKIRFRAMCLTELGIPVKTETGPAIRDIIDELRTTSEMLGEPVELGLHCKKSKGVIPLDLYHSDIIKMINNDIQATIRKTRKFSKSVLEDYISAAGPVGAHRVQRIRELIGLGVGKTTAEDPVFAHDRATGAYYRDRTFLFMVASLLIKPMGDGGPPLLSLFPSQFNHLPDALICSLTAIVSLSPSYLAKDVHPPTR</sequence>
<comment type="caution">
    <text evidence="1">The sequence shown here is derived from an EMBL/GenBank/DDBJ whole genome shotgun (WGS) entry which is preliminary data.</text>
</comment>
<gene>
    <name evidence="1" type="ORF">BV22DRAFT_1135855</name>
</gene>
<proteinExistence type="predicted"/>
<protein>
    <submittedName>
        <fullName evidence="1">Uncharacterized protein</fullName>
    </submittedName>
</protein>
<evidence type="ECO:0000313" key="2">
    <source>
        <dbReference type="Proteomes" id="UP000790709"/>
    </source>
</evidence>
<dbReference type="EMBL" id="MU267423">
    <property type="protein sequence ID" value="KAH7916948.1"/>
    <property type="molecule type" value="Genomic_DNA"/>
</dbReference>
<reference evidence="1" key="1">
    <citation type="journal article" date="2021" name="New Phytol.">
        <title>Evolutionary innovations through gain and loss of genes in the ectomycorrhizal Boletales.</title>
        <authorList>
            <person name="Wu G."/>
            <person name="Miyauchi S."/>
            <person name="Morin E."/>
            <person name="Kuo A."/>
            <person name="Drula E."/>
            <person name="Varga T."/>
            <person name="Kohler A."/>
            <person name="Feng B."/>
            <person name="Cao Y."/>
            <person name="Lipzen A."/>
            <person name="Daum C."/>
            <person name="Hundley H."/>
            <person name="Pangilinan J."/>
            <person name="Johnson J."/>
            <person name="Barry K."/>
            <person name="LaButti K."/>
            <person name="Ng V."/>
            <person name="Ahrendt S."/>
            <person name="Min B."/>
            <person name="Choi I.G."/>
            <person name="Park H."/>
            <person name="Plett J.M."/>
            <person name="Magnuson J."/>
            <person name="Spatafora J.W."/>
            <person name="Nagy L.G."/>
            <person name="Henrissat B."/>
            <person name="Grigoriev I.V."/>
            <person name="Yang Z.L."/>
            <person name="Xu J."/>
            <person name="Martin F.M."/>
        </authorList>
    </citation>
    <scope>NUCLEOTIDE SEQUENCE</scope>
    <source>
        <strain evidence="1">KUC20120723A-06</strain>
    </source>
</reference>
<evidence type="ECO:0000313" key="1">
    <source>
        <dbReference type="EMBL" id="KAH7916948.1"/>
    </source>
</evidence>
<organism evidence="1 2">
    <name type="scientific">Leucogyrophana mollusca</name>
    <dbReference type="NCBI Taxonomy" id="85980"/>
    <lineage>
        <taxon>Eukaryota</taxon>
        <taxon>Fungi</taxon>
        <taxon>Dikarya</taxon>
        <taxon>Basidiomycota</taxon>
        <taxon>Agaricomycotina</taxon>
        <taxon>Agaricomycetes</taxon>
        <taxon>Agaricomycetidae</taxon>
        <taxon>Boletales</taxon>
        <taxon>Boletales incertae sedis</taxon>
        <taxon>Leucogyrophana</taxon>
    </lineage>
</organism>
<dbReference type="Proteomes" id="UP000790709">
    <property type="component" value="Unassembled WGS sequence"/>
</dbReference>
<name>A0ACB8AWN2_9AGAM</name>
<keyword evidence="2" id="KW-1185">Reference proteome</keyword>
<accession>A0ACB8AWN2</accession>